<name>A0ABR3TZA3_9PEZI</name>
<feature type="region of interest" description="Disordered" evidence="1">
    <location>
        <begin position="864"/>
        <end position="892"/>
    </location>
</feature>
<feature type="region of interest" description="Disordered" evidence="1">
    <location>
        <begin position="123"/>
        <end position="142"/>
    </location>
</feature>
<proteinExistence type="predicted"/>
<comment type="caution">
    <text evidence="2">The sequence shown here is derived from an EMBL/GenBank/DDBJ whole genome shotgun (WGS) entry which is preliminary data.</text>
</comment>
<feature type="region of interest" description="Disordered" evidence="1">
    <location>
        <begin position="804"/>
        <end position="843"/>
    </location>
</feature>
<evidence type="ECO:0000256" key="1">
    <source>
        <dbReference type="SAM" id="MobiDB-lite"/>
    </source>
</evidence>
<organism evidence="2 3">
    <name type="scientific">Diplodia intermedia</name>
    <dbReference type="NCBI Taxonomy" id="856260"/>
    <lineage>
        <taxon>Eukaryota</taxon>
        <taxon>Fungi</taxon>
        <taxon>Dikarya</taxon>
        <taxon>Ascomycota</taxon>
        <taxon>Pezizomycotina</taxon>
        <taxon>Dothideomycetes</taxon>
        <taxon>Dothideomycetes incertae sedis</taxon>
        <taxon>Botryosphaeriales</taxon>
        <taxon>Botryosphaeriaceae</taxon>
        <taxon>Diplodia</taxon>
    </lineage>
</organism>
<feature type="compositionally biased region" description="Polar residues" evidence="1">
    <location>
        <begin position="123"/>
        <end position="137"/>
    </location>
</feature>
<feature type="region of interest" description="Disordered" evidence="1">
    <location>
        <begin position="1"/>
        <end position="31"/>
    </location>
</feature>
<feature type="compositionally biased region" description="Basic and acidic residues" evidence="1">
    <location>
        <begin position="441"/>
        <end position="463"/>
    </location>
</feature>
<evidence type="ECO:0000313" key="3">
    <source>
        <dbReference type="Proteomes" id="UP001521184"/>
    </source>
</evidence>
<reference evidence="2 3" key="1">
    <citation type="journal article" date="2023" name="Plant Dis.">
        <title>First Report of Diplodia intermedia Causing Canker and Dieback Diseases on Apple Trees in Canada.</title>
        <authorList>
            <person name="Ellouze W."/>
            <person name="Ilyukhin E."/>
            <person name="Sulman M."/>
            <person name="Ali S."/>
        </authorList>
    </citation>
    <scope>NUCLEOTIDE SEQUENCE [LARGE SCALE GENOMIC DNA]</scope>
    <source>
        <strain evidence="2 3">M45-28</strain>
    </source>
</reference>
<evidence type="ECO:0000313" key="2">
    <source>
        <dbReference type="EMBL" id="KAL1647449.1"/>
    </source>
</evidence>
<dbReference type="EMBL" id="JAKEKT020000012">
    <property type="protein sequence ID" value="KAL1647449.1"/>
    <property type="molecule type" value="Genomic_DNA"/>
</dbReference>
<feature type="region of interest" description="Disordered" evidence="1">
    <location>
        <begin position="233"/>
        <end position="268"/>
    </location>
</feature>
<dbReference type="Proteomes" id="UP001521184">
    <property type="component" value="Unassembled WGS sequence"/>
</dbReference>
<feature type="compositionally biased region" description="Gly residues" evidence="1">
    <location>
        <begin position="711"/>
        <end position="722"/>
    </location>
</feature>
<gene>
    <name evidence="2" type="ORF">SLS58_002779</name>
</gene>
<keyword evidence="3" id="KW-1185">Reference proteome</keyword>
<feature type="compositionally biased region" description="Basic and acidic residues" evidence="1">
    <location>
        <begin position="822"/>
        <end position="837"/>
    </location>
</feature>
<feature type="region of interest" description="Disordered" evidence="1">
    <location>
        <begin position="435"/>
        <end position="576"/>
    </location>
</feature>
<feature type="compositionally biased region" description="Polar residues" evidence="1">
    <location>
        <begin position="244"/>
        <end position="258"/>
    </location>
</feature>
<feature type="compositionally biased region" description="Polar residues" evidence="1">
    <location>
        <begin position="559"/>
        <end position="570"/>
    </location>
</feature>
<feature type="compositionally biased region" description="Polar residues" evidence="1">
    <location>
        <begin position="104"/>
        <end position="113"/>
    </location>
</feature>
<protein>
    <submittedName>
        <fullName evidence="2">Uncharacterized protein</fullName>
    </submittedName>
</protein>
<feature type="compositionally biased region" description="Polar residues" evidence="1">
    <location>
        <begin position="477"/>
        <end position="486"/>
    </location>
</feature>
<accession>A0ABR3TZA3</accession>
<feature type="region of interest" description="Disordered" evidence="1">
    <location>
        <begin position="68"/>
        <end position="118"/>
    </location>
</feature>
<feature type="compositionally biased region" description="Low complexity" evidence="1">
    <location>
        <begin position="677"/>
        <end position="710"/>
    </location>
</feature>
<sequence length="892" mass="93368">MTAAALPKRFSSIPSKFSADGNKRSSAVKPVANNPFSFNSYAFKPAPQPSSPHVPVDAAELTRRLERYLASLEPGSDAAAPPAQPTAISKQASSAGAARHPVPCSQQQSNSGANPPFLKLRTESATASAHSLASPNSGAAASLSKKSSTTALNGGAVLLASRTVTEPLPHASAPRSNEDRATLEALRQEARRAARRSLALHAGKGLNAPVAAGELSKRLNALNGGVDPAVSAAVQARRPPLPGRTNSGGDVRRSSSARANEKRTRTPGLDLRKSSSMRIAEARIAALEYEREKTRVKEAHGNRRSMRRSMPVGTDADQLWRLYVSTQRGTNTQAMAQERHQSLRKTASARKAGPVGTLDIDLAGRNRGKALLKSRSTGCVEGTDGALTSGELGKAGEYMVGRRPDWSQRDEMEKLPLHHPLHLHIHGFGRKGSLATETQTEDEKGVPSDVESKRRSKTPETKTRYRRSVGVADVANQKASASSATSRRGPPQLPALLHIPSPRSSEDIITLQQASSSSSSPFSPATASPPSITLSPVDSSNAIPMHPGFGTTTTTHTTVNRTKSMGTSSPPKLPALRHSSSFEARIPQHLFHPSATDDQHHHHHHQSLLLGKAPGRSAPMAPLPEVSALPAPDRFSKKRPSMPPRNKTSSSYSLAAATAAATAAAAASSNNKARGQATATSPVSAAAAPSSVPWPGPAASQGRGGRMVVAVGGGSGAGGGGRQQNPRVAMRGGGGRSQSAMEIRVKQATTNANGGGNGKPALSRRKSVAFASTTISYPAPASYAGMSDADADAVVGERRSAGAAAAAASPRGIQRSSTLPIKSRDIGDEKEKEREGEGQLAAAAAKTPTRLVFWRRDSGKVVDEGLMSGGEEQHHMSGMKSPSRLAFWKKGK</sequence>
<feature type="region of interest" description="Disordered" evidence="1">
    <location>
        <begin position="593"/>
        <end position="653"/>
    </location>
</feature>
<feature type="compositionally biased region" description="Low complexity" evidence="1">
    <location>
        <begin position="508"/>
        <end position="536"/>
    </location>
</feature>
<feature type="region of interest" description="Disordered" evidence="1">
    <location>
        <begin position="673"/>
        <end position="740"/>
    </location>
</feature>